<dbReference type="AlphaFoldDB" id="A0A0R1RIN9"/>
<dbReference type="InterPro" id="IPR001714">
    <property type="entry name" value="Pept_M24_MAP"/>
</dbReference>
<evidence type="ECO:0000313" key="9">
    <source>
        <dbReference type="EMBL" id="KRL55124.1"/>
    </source>
</evidence>
<sequence>MISIKSPREIEAMRKSGAIIAGMHIGLRDIIKPGISSWVIEDFCRDYIESHGAVAAQIGFEGYEYATCVSINEEICHGFPRKHVMLKNGDLVKVDTVVELDGAFSDSCWSYAVGEVSDEVQKLMDVTKKSLYMGIDQAVIGNRIGDIGAVIQHYTEDENGFGDVREFVGHGIGPTMHEDPSVPAYGEAGRGPRLKEGMTITIEPMINMGTWKADVSDPSGWLAVTEDGGWSCQYEHTLAITKDGPKILTSQDPEFDAKYL</sequence>
<reference evidence="9 10" key="1">
    <citation type="journal article" date="2015" name="Genome Announc.">
        <title>Expanding the biotechnology potential of lactobacilli through comparative genomics of 213 strains and associated genera.</title>
        <authorList>
            <person name="Sun Z."/>
            <person name="Harris H.M."/>
            <person name="McCann A."/>
            <person name="Guo C."/>
            <person name="Argimon S."/>
            <person name="Zhang W."/>
            <person name="Yang X."/>
            <person name="Jeffery I.B."/>
            <person name="Cooney J.C."/>
            <person name="Kagawa T.F."/>
            <person name="Liu W."/>
            <person name="Song Y."/>
            <person name="Salvetti E."/>
            <person name="Wrobel A."/>
            <person name="Rasinkangas P."/>
            <person name="Parkhill J."/>
            <person name="Rea M.C."/>
            <person name="O'Sullivan O."/>
            <person name="Ritari J."/>
            <person name="Douillard F.P."/>
            <person name="Paul Ross R."/>
            <person name="Yang R."/>
            <person name="Briner A.E."/>
            <person name="Felis G.E."/>
            <person name="de Vos W.M."/>
            <person name="Barrangou R."/>
            <person name="Klaenhammer T.R."/>
            <person name="Caufield P.W."/>
            <person name="Cui Y."/>
            <person name="Zhang H."/>
            <person name="O'Toole P.W."/>
        </authorList>
    </citation>
    <scope>NUCLEOTIDE SEQUENCE [LARGE SCALE GENOMIC DNA]</scope>
    <source>
        <strain evidence="9 10">DSM 15707</strain>
    </source>
</reference>
<feature type="binding site" evidence="6">
    <location>
        <position position="170"/>
    </location>
    <ligand>
        <name>a divalent metal cation</name>
        <dbReference type="ChEBI" id="CHEBI:60240"/>
        <label>2</label>
        <note>catalytic</note>
    </ligand>
</feature>
<keyword evidence="2 6" id="KW-0031">Aminopeptidase</keyword>
<feature type="domain" description="Peptidase M24" evidence="8">
    <location>
        <begin position="11"/>
        <end position="242"/>
    </location>
</feature>
<dbReference type="InterPro" id="IPR000994">
    <property type="entry name" value="Pept_M24"/>
</dbReference>
<accession>A0A0R1RIN9</accession>
<dbReference type="HAMAP" id="MF_01974">
    <property type="entry name" value="MetAP_1"/>
    <property type="match status" value="1"/>
</dbReference>
<dbReference type="PANTHER" id="PTHR43330">
    <property type="entry name" value="METHIONINE AMINOPEPTIDASE"/>
    <property type="match status" value="1"/>
</dbReference>
<feature type="binding site" evidence="6">
    <location>
        <position position="95"/>
    </location>
    <ligand>
        <name>a divalent metal cation</name>
        <dbReference type="ChEBI" id="CHEBI:60240"/>
        <label>1</label>
    </ligand>
</feature>
<dbReference type="GO" id="GO:0004239">
    <property type="term" value="F:initiator methionyl aminopeptidase activity"/>
    <property type="evidence" value="ECO:0007669"/>
    <property type="project" value="UniProtKB-UniRule"/>
</dbReference>
<evidence type="ECO:0000259" key="8">
    <source>
        <dbReference type="Pfam" id="PF00557"/>
    </source>
</evidence>
<feature type="binding site" evidence="6">
    <location>
        <position position="77"/>
    </location>
    <ligand>
        <name>substrate</name>
    </ligand>
</feature>
<keyword evidence="3 6" id="KW-0645">Protease</keyword>
<dbReference type="Gene3D" id="3.90.230.10">
    <property type="entry name" value="Creatinase/methionine aminopeptidase superfamily"/>
    <property type="match status" value="1"/>
</dbReference>
<feature type="binding site" evidence="6">
    <location>
        <position position="203"/>
    </location>
    <ligand>
        <name>a divalent metal cation</name>
        <dbReference type="ChEBI" id="CHEBI:60240"/>
        <label>2</label>
        <note>catalytic</note>
    </ligand>
</feature>
<feature type="binding site" evidence="6">
    <location>
        <position position="106"/>
    </location>
    <ligand>
        <name>a divalent metal cation</name>
        <dbReference type="ChEBI" id="CHEBI:60240"/>
        <label>2</label>
        <note>catalytic</note>
    </ligand>
</feature>
<evidence type="ECO:0000256" key="7">
    <source>
        <dbReference type="RuleBase" id="RU003653"/>
    </source>
</evidence>
<comment type="caution">
    <text evidence="9">The sequence shown here is derived from an EMBL/GenBank/DDBJ whole genome shotgun (WGS) entry which is preliminary data.</text>
</comment>
<protein>
    <recommendedName>
        <fullName evidence="6 7">Methionine aminopeptidase</fullName>
        <shortName evidence="6">MAP</shortName>
        <shortName evidence="6">MetAP</shortName>
        <ecNumber evidence="6 7">3.4.11.18</ecNumber>
    </recommendedName>
    <alternativeName>
        <fullName evidence="6">Peptidase M</fullName>
    </alternativeName>
</protein>
<dbReference type="Proteomes" id="UP000051697">
    <property type="component" value="Unassembled WGS sequence"/>
</dbReference>
<dbReference type="GO" id="GO:0006508">
    <property type="term" value="P:proteolysis"/>
    <property type="evidence" value="ECO:0007669"/>
    <property type="project" value="UniProtKB-KW"/>
</dbReference>
<dbReference type="PATRIC" id="fig|1423778.4.peg.751"/>
<dbReference type="PANTHER" id="PTHR43330:SF17">
    <property type="entry name" value="METHIONINE AMINOPEPTIDASE"/>
    <property type="match status" value="1"/>
</dbReference>
<dbReference type="CDD" id="cd01086">
    <property type="entry name" value="MetAP1"/>
    <property type="match status" value="1"/>
</dbReference>
<evidence type="ECO:0000256" key="4">
    <source>
        <dbReference type="ARBA" id="ARBA00022723"/>
    </source>
</evidence>
<evidence type="ECO:0000256" key="5">
    <source>
        <dbReference type="ARBA" id="ARBA00022801"/>
    </source>
</evidence>
<dbReference type="InterPro" id="IPR036005">
    <property type="entry name" value="Creatinase/aminopeptidase-like"/>
</dbReference>
<dbReference type="GO" id="GO:0005829">
    <property type="term" value="C:cytosol"/>
    <property type="evidence" value="ECO:0007669"/>
    <property type="project" value="TreeGrafter"/>
</dbReference>
<dbReference type="GO" id="GO:0046872">
    <property type="term" value="F:metal ion binding"/>
    <property type="evidence" value="ECO:0007669"/>
    <property type="project" value="UniProtKB-UniRule"/>
</dbReference>
<comment type="function">
    <text evidence="1 6">Removes the N-terminal methionine from nascent proteins. The N-terminal methionine is often cleaved when the second residue in the primary sequence is small and uncharged (Met-Ala-, Cys, Gly, Pro, Ser, Thr, or Val). Requires deformylation of the N(alpha)-formylated initiator methionine before it can be hydrolyzed.</text>
</comment>
<dbReference type="KEGG" id="lol:LACOL_0580"/>
<evidence type="ECO:0000256" key="2">
    <source>
        <dbReference type="ARBA" id="ARBA00022438"/>
    </source>
</evidence>
<dbReference type="STRING" id="1423778.FC70_GL000720"/>
<dbReference type="OrthoDB" id="9802055at2"/>
<keyword evidence="10" id="KW-1185">Reference proteome</keyword>
<feature type="binding site" evidence="6">
    <location>
        <position position="235"/>
    </location>
    <ligand>
        <name>a divalent metal cation</name>
        <dbReference type="ChEBI" id="CHEBI:60240"/>
        <label>1</label>
    </ligand>
</feature>
<evidence type="ECO:0000256" key="3">
    <source>
        <dbReference type="ARBA" id="ARBA00022670"/>
    </source>
</evidence>
<comment type="cofactor">
    <cofactor evidence="6">
        <name>Co(2+)</name>
        <dbReference type="ChEBI" id="CHEBI:48828"/>
    </cofactor>
    <cofactor evidence="6">
        <name>Zn(2+)</name>
        <dbReference type="ChEBI" id="CHEBI:29105"/>
    </cofactor>
    <cofactor evidence="6">
        <name>Mn(2+)</name>
        <dbReference type="ChEBI" id="CHEBI:29035"/>
    </cofactor>
    <cofactor evidence="6">
        <name>Fe(2+)</name>
        <dbReference type="ChEBI" id="CHEBI:29033"/>
    </cofactor>
    <text evidence="6">Binds 2 divalent metal cations per subunit. Has a high-affinity and a low affinity metal-binding site. The true nature of the physiological cofactor is under debate. The enzyme is active with cobalt, zinc, manganese or divalent iron ions. Most likely, methionine aminopeptidases function as mononuclear Fe(2+)-metalloproteases under physiological conditions, and the catalytically relevant metal-binding site has been assigned to the histidine-containing high-affinity site.</text>
</comment>
<name>A0A0R1RIN9_9LACO</name>
<feature type="binding site" evidence="6">
    <location>
        <position position="106"/>
    </location>
    <ligand>
        <name>a divalent metal cation</name>
        <dbReference type="ChEBI" id="CHEBI:60240"/>
        <label>1</label>
    </ligand>
</feature>
<proteinExistence type="inferred from homology"/>
<feature type="binding site" evidence="6">
    <location>
        <position position="177"/>
    </location>
    <ligand>
        <name>substrate</name>
    </ligand>
</feature>
<dbReference type="EC" id="3.4.11.18" evidence="6 7"/>
<dbReference type="Pfam" id="PF00557">
    <property type="entry name" value="Peptidase_M24"/>
    <property type="match status" value="1"/>
</dbReference>
<comment type="similarity">
    <text evidence="6">Belongs to the peptidase M24A family. Methionine aminopeptidase type 1 subfamily.</text>
</comment>
<dbReference type="SUPFAM" id="SSF55920">
    <property type="entry name" value="Creatinase/aminopeptidase"/>
    <property type="match status" value="1"/>
</dbReference>
<organism evidence="9 10">
    <name type="scientific">Paucilactobacillus oligofermentans DSM 15707 = LMG 22743</name>
    <dbReference type="NCBI Taxonomy" id="1423778"/>
    <lineage>
        <taxon>Bacteria</taxon>
        <taxon>Bacillati</taxon>
        <taxon>Bacillota</taxon>
        <taxon>Bacilli</taxon>
        <taxon>Lactobacillales</taxon>
        <taxon>Lactobacillaceae</taxon>
        <taxon>Paucilactobacillus</taxon>
    </lineage>
</organism>
<evidence type="ECO:0000256" key="1">
    <source>
        <dbReference type="ARBA" id="ARBA00002521"/>
    </source>
</evidence>
<dbReference type="GO" id="GO:0070006">
    <property type="term" value="F:metalloaminopeptidase activity"/>
    <property type="evidence" value="ECO:0007669"/>
    <property type="project" value="UniProtKB-UniRule"/>
</dbReference>
<gene>
    <name evidence="6" type="primary">map</name>
    <name evidence="9" type="ORF">FC70_GL000720</name>
</gene>
<dbReference type="PRINTS" id="PR00599">
    <property type="entry name" value="MAPEPTIDASE"/>
</dbReference>
<keyword evidence="4 6" id="KW-0479">Metal-binding</keyword>
<keyword evidence="5 6" id="KW-0378">Hydrolase</keyword>
<dbReference type="InterPro" id="IPR002467">
    <property type="entry name" value="Pept_M24A_MAP1"/>
</dbReference>
<dbReference type="NCBIfam" id="TIGR00500">
    <property type="entry name" value="met_pdase_I"/>
    <property type="match status" value="1"/>
</dbReference>
<comment type="subunit">
    <text evidence="6">Monomer.</text>
</comment>
<dbReference type="EMBL" id="AZFE01000031">
    <property type="protein sequence ID" value="KRL55124.1"/>
    <property type="molecule type" value="Genomic_DNA"/>
</dbReference>
<dbReference type="RefSeq" id="WP_057889690.1">
    <property type="nucleotide sequence ID" value="NZ_AZFE01000031.1"/>
</dbReference>
<feature type="binding site" evidence="6">
    <location>
        <position position="235"/>
    </location>
    <ligand>
        <name>a divalent metal cation</name>
        <dbReference type="ChEBI" id="CHEBI:60240"/>
        <label>2</label>
        <note>catalytic</note>
    </ligand>
</feature>
<evidence type="ECO:0000256" key="6">
    <source>
        <dbReference type="HAMAP-Rule" id="MF_01974"/>
    </source>
</evidence>
<evidence type="ECO:0000313" key="10">
    <source>
        <dbReference type="Proteomes" id="UP000051697"/>
    </source>
</evidence>
<comment type="catalytic activity">
    <reaction evidence="6 7">
        <text>Release of N-terminal amino acids, preferentially methionine, from peptides and arylamides.</text>
        <dbReference type="EC" id="3.4.11.18"/>
    </reaction>
</comment>